<dbReference type="EMBL" id="ABJB011019711">
    <property type="status" value="NOT_ANNOTATED_CDS"/>
    <property type="molecule type" value="Genomic_DNA"/>
</dbReference>
<dbReference type="OrthoDB" id="6493022at2759"/>
<evidence type="ECO:0000313" key="1">
    <source>
        <dbReference type="EMBL" id="EEC17438.1"/>
    </source>
</evidence>
<feature type="non-terminal residue" evidence="1">
    <location>
        <position position="1"/>
    </location>
</feature>
<dbReference type="Proteomes" id="UP000001555">
    <property type="component" value="Unassembled WGS sequence"/>
</dbReference>
<dbReference type="VEuPathDB" id="VectorBase:ISCI011940"/>
<evidence type="ECO:0000313" key="3">
    <source>
        <dbReference type="Proteomes" id="UP000001555"/>
    </source>
</evidence>
<protein>
    <submittedName>
        <fullName evidence="1 2">Secreted protein, putative</fullName>
    </submittedName>
</protein>
<reference evidence="1 3" key="1">
    <citation type="submission" date="2008-03" db="EMBL/GenBank/DDBJ databases">
        <title>Annotation of Ixodes scapularis.</title>
        <authorList>
            <consortium name="Ixodes scapularis Genome Project Consortium"/>
            <person name="Caler E."/>
            <person name="Hannick L.I."/>
            <person name="Bidwell S."/>
            <person name="Joardar V."/>
            <person name="Thiagarajan M."/>
            <person name="Amedeo P."/>
            <person name="Galinsky K.J."/>
            <person name="Schobel S."/>
            <person name="Inman J."/>
            <person name="Hostetler J."/>
            <person name="Miller J."/>
            <person name="Hammond M."/>
            <person name="Megy K."/>
            <person name="Lawson D."/>
            <person name="Kodira C."/>
            <person name="Sutton G."/>
            <person name="Meyer J."/>
            <person name="Hill C.A."/>
            <person name="Birren B."/>
            <person name="Nene V."/>
            <person name="Collins F."/>
            <person name="Alarcon-Chaidez F."/>
            <person name="Wikel S."/>
            <person name="Strausberg R."/>
        </authorList>
    </citation>
    <scope>NUCLEOTIDE SEQUENCE [LARGE SCALE GENOMIC DNA]</scope>
    <source>
        <strain evidence="3">Wikel</strain>
        <strain evidence="1">Wikel colony</strain>
    </source>
</reference>
<dbReference type="AlphaFoldDB" id="B7QF16"/>
<sequence length="186" mass="19978">GPRHNDFSVILFYPKDGAIFELGDVVLCVLQGIGDLNLGSQLYTIVQLLDYVSQRNNLGIVIDVIRAVCQLPSFKFRVNCNALRVKTGAVCGDPIEINLPSVLGAGQCVGTGLQTCENGQPVTGSAVQVLFDVIQCLLKNLSDRNLSTLLPNIICSALQIIQDAIGKNVVTRPIISAINELLQTNC</sequence>
<proteinExistence type="predicted"/>
<keyword evidence="3" id="KW-1185">Reference proteome</keyword>
<evidence type="ECO:0000313" key="2">
    <source>
        <dbReference type="EnsemblMetazoa" id="ISCW011940-PA"/>
    </source>
</evidence>
<reference evidence="2" key="2">
    <citation type="submission" date="2020-05" db="UniProtKB">
        <authorList>
            <consortium name="EnsemblMetazoa"/>
        </authorList>
    </citation>
    <scope>IDENTIFICATION</scope>
    <source>
        <strain evidence="2">wikel</strain>
    </source>
</reference>
<dbReference type="EMBL" id="DS923699">
    <property type="protein sequence ID" value="EEC17438.1"/>
    <property type="molecule type" value="Genomic_DNA"/>
</dbReference>
<gene>
    <name evidence="1" type="ORF">IscW_ISCW011940</name>
</gene>
<dbReference type="EMBL" id="ABJB011112579">
    <property type="status" value="NOT_ANNOTATED_CDS"/>
    <property type="molecule type" value="Genomic_DNA"/>
</dbReference>
<accession>B7QF16</accession>
<organism>
    <name type="scientific">Ixodes scapularis</name>
    <name type="common">Black-legged tick</name>
    <name type="synonym">Deer tick</name>
    <dbReference type="NCBI Taxonomy" id="6945"/>
    <lineage>
        <taxon>Eukaryota</taxon>
        <taxon>Metazoa</taxon>
        <taxon>Ecdysozoa</taxon>
        <taxon>Arthropoda</taxon>
        <taxon>Chelicerata</taxon>
        <taxon>Arachnida</taxon>
        <taxon>Acari</taxon>
        <taxon>Parasitiformes</taxon>
        <taxon>Ixodida</taxon>
        <taxon>Ixodoidea</taxon>
        <taxon>Ixodidae</taxon>
        <taxon>Ixodinae</taxon>
        <taxon>Ixodes</taxon>
    </lineage>
</organism>
<feature type="non-terminal residue" evidence="1">
    <location>
        <position position="186"/>
    </location>
</feature>
<dbReference type="VEuPathDB" id="VectorBase:ISCW011940"/>
<dbReference type="EnsemblMetazoa" id="ISCW011940-RA">
    <property type="protein sequence ID" value="ISCW011940-PA"/>
    <property type="gene ID" value="ISCW011940"/>
</dbReference>
<name>B7QF16_IXOSC</name>
<dbReference type="VEuPathDB" id="VectorBase:ISCP_012136"/>
<dbReference type="PaxDb" id="6945-B7QF16"/>
<dbReference type="HOGENOM" id="CLU_1457918_0_0_1"/>